<protein>
    <recommendedName>
        <fullName evidence="3">YlbE-like family protein</fullName>
    </recommendedName>
</protein>
<evidence type="ECO:0000313" key="1">
    <source>
        <dbReference type="EMBL" id="NEY70361.1"/>
    </source>
</evidence>
<dbReference type="AlphaFoldDB" id="A0A6M0Q1Y5"/>
<accession>A0A6M0Q1Y5</accession>
<sequence length="79" mass="9766">MRQEVVQILRSNEEYKKYIREQPYWYRKLTRNPRSIHEFDLSSKEYYKKTIPHKVAGFSQQLQMASMMINMFQAMREND</sequence>
<gene>
    <name evidence="1" type="ORF">G4D63_01280</name>
</gene>
<comment type="caution">
    <text evidence="1">The sequence shown here is derived from an EMBL/GenBank/DDBJ whole genome shotgun (WGS) entry which is preliminary data.</text>
</comment>
<dbReference type="EMBL" id="JAAIWM010000001">
    <property type="protein sequence ID" value="NEY70361.1"/>
    <property type="molecule type" value="Genomic_DNA"/>
</dbReference>
<proteinExistence type="predicted"/>
<name>A0A6M0Q1Y5_9BACI</name>
<organism evidence="1 2">
    <name type="scientific">Bacillus mesophilus</name>
    <dbReference type="NCBI Taxonomy" id="1808955"/>
    <lineage>
        <taxon>Bacteria</taxon>
        <taxon>Bacillati</taxon>
        <taxon>Bacillota</taxon>
        <taxon>Bacilli</taxon>
        <taxon>Bacillales</taxon>
        <taxon>Bacillaceae</taxon>
        <taxon>Bacillus</taxon>
    </lineage>
</organism>
<evidence type="ECO:0000313" key="2">
    <source>
        <dbReference type="Proteomes" id="UP000481043"/>
    </source>
</evidence>
<keyword evidence="2" id="KW-1185">Reference proteome</keyword>
<dbReference type="RefSeq" id="WP_163176900.1">
    <property type="nucleotide sequence ID" value="NZ_JAAIWM010000001.1"/>
</dbReference>
<dbReference type="InterPro" id="IPR025613">
    <property type="entry name" value="YlbE"/>
</dbReference>
<dbReference type="Pfam" id="PF14003">
    <property type="entry name" value="YlbE"/>
    <property type="match status" value="1"/>
</dbReference>
<reference evidence="1 2" key="1">
    <citation type="submission" date="2020-02" db="EMBL/GenBank/DDBJ databases">
        <title>Bacillus aquiflavi sp. nov., isolated from yellow water of strong flavor Chinese baijiu in Yibin region of China.</title>
        <authorList>
            <person name="Xie J."/>
        </authorList>
    </citation>
    <scope>NUCLEOTIDE SEQUENCE [LARGE SCALE GENOMIC DNA]</scope>
    <source>
        <strain evidence="1 2">SA4</strain>
    </source>
</reference>
<evidence type="ECO:0008006" key="3">
    <source>
        <dbReference type="Google" id="ProtNLM"/>
    </source>
</evidence>
<dbReference type="Proteomes" id="UP000481043">
    <property type="component" value="Unassembled WGS sequence"/>
</dbReference>